<proteinExistence type="predicted"/>
<protein>
    <submittedName>
        <fullName evidence="2">Uncharacterized protein</fullName>
    </submittedName>
</protein>
<keyword evidence="3" id="KW-1185">Reference proteome</keyword>
<dbReference type="Proteomes" id="UP001066276">
    <property type="component" value="Chromosome 3_2"/>
</dbReference>
<comment type="caution">
    <text evidence="2">The sequence shown here is derived from an EMBL/GenBank/DDBJ whole genome shotgun (WGS) entry which is preliminary data.</text>
</comment>
<feature type="compositionally biased region" description="Low complexity" evidence="1">
    <location>
        <begin position="148"/>
        <end position="162"/>
    </location>
</feature>
<evidence type="ECO:0000313" key="2">
    <source>
        <dbReference type="EMBL" id="KAJ1177147.1"/>
    </source>
</evidence>
<feature type="compositionally biased region" description="Pro residues" evidence="1">
    <location>
        <begin position="1"/>
        <end position="10"/>
    </location>
</feature>
<dbReference type="AlphaFoldDB" id="A0AAV7TKL2"/>
<reference evidence="2" key="1">
    <citation type="journal article" date="2022" name="bioRxiv">
        <title>Sequencing and chromosome-scale assembly of the giantPleurodeles waltlgenome.</title>
        <authorList>
            <person name="Brown T."/>
            <person name="Elewa A."/>
            <person name="Iarovenko S."/>
            <person name="Subramanian E."/>
            <person name="Araus A.J."/>
            <person name="Petzold A."/>
            <person name="Susuki M."/>
            <person name="Suzuki K.-i.T."/>
            <person name="Hayashi T."/>
            <person name="Toyoda A."/>
            <person name="Oliveira C."/>
            <person name="Osipova E."/>
            <person name="Leigh N.D."/>
            <person name="Simon A."/>
            <person name="Yun M.H."/>
        </authorList>
    </citation>
    <scope>NUCLEOTIDE SEQUENCE</scope>
    <source>
        <strain evidence="2">20211129_DDA</strain>
        <tissue evidence="2">Liver</tissue>
    </source>
</reference>
<feature type="region of interest" description="Disordered" evidence="1">
    <location>
        <begin position="1"/>
        <end position="174"/>
    </location>
</feature>
<dbReference type="EMBL" id="JANPWB010000006">
    <property type="protein sequence ID" value="KAJ1177147.1"/>
    <property type="molecule type" value="Genomic_DNA"/>
</dbReference>
<gene>
    <name evidence="2" type="ORF">NDU88_002409</name>
</gene>
<organism evidence="2 3">
    <name type="scientific">Pleurodeles waltl</name>
    <name type="common">Iberian ribbed newt</name>
    <dbReference type="NCBI Taxonomy" id="8319"/>
    <lineage>
        <taxon>Eukaryota</taxon>
        <taxon>Metazoa</taxon>
        <taxon>Chordata</taxon>
        <taxon>Craniata</taxon>
        <taxon>Vertebrata</taxon>
        <taxon>Euteleostomi</taxon>
        <taxon>Amphibia</taxon>
        <taxon>Batrachia</taxon>
        <taxon>Caudata</taxon>
        <taxon>Salamandroidea</taxon>
        <taxon>Salamandridae</taxon>
        <taxon>Pleurodelinae</taxon>
        <taxon>Pleurodeles</taxon>
    </lineage>
</organism>
<sequence>MPGDPVPGCLPPTRAEDKAQARGSHPGSCHSPSLGPTAQPVPLNPNQQGKPAPLPSVRQGPPGYDRLEEGCTHPRPCRGLGSLGSLSPRWASGMGAQTNLRPRALRPLYTLGIPYQGLRDPVPGYLPPGRAEDKAQARGSHPGSCYSPGLGPRARPGPLNPNQQGKPAPWPSVR</sequence>
<accession>A0AAV7TKL2</accession>
<name>A0AAV7TKL2_PLEWA</name>
<evidence type="ECO:0000313" key="3">
    <source>
        <dbReference type="Proteomes" id="UP001066276"/>
    </source>
</evidence>
<evidence type="ECO:0000256" key="1">
    <source>
        <dbReference type="SAM" id="MobiDB-lite"/>
    </source>
</evidence>